<evidence type="ECO:0000313" key="4">
    <source>
        <dbReference type="Proteomes" id="UP000304382"/>
    </source>
</evidence>
<comment type="caution">
    <text evidence="3">The sequence shown here is derived from an EMBL/GenBank/DDBJ whole genome shotgun (WGS) entry which is preliminary data.</text>
</comment>
<evidence type="ECO:0000259" key="2">
    <source>
        <dbReference type="Pfam" id="PF26296"/>
    </source>
</evidence>
<feature type="domain" description="DUF8080" evidence="2">
    <location>
        <begin position="174"/>
        <end position="247"/>
    </location>
</feature>
<evidence type="ECO:0000313" key="3">
    <source>
        <dbReference type="EMBL" id="GCF13661.1"/>
    </source>
</evidence>
<dbReference type="Pfam" id="PF25256">
    <property type="entry name" value="DUF7857"/>
    <property type="match status" value="1"/>
</dbReference>
<dbReference type="EMBL" id="BIXZ01000002">
    <property type="protein sequence ID" value="GCF13661.1"/>
    <property type="molecule type" value="Genomic_DNA"/>
</dbReference>
<reference evidence="3 4" key="1">
    <citation type="submission" date="2019-02" db="EMBL/GenBank/DDBJ databases">
        <title>Haloarcula mannanilyticum sp. nov., a mannan degrading haloarchaeon isolated from commercial salt.</title>
        <authorList>
            <person name="Enomoto S."/>
            <person name="Shimane Y."/>
            <person name="Kamekura M."/>
            <person name="Ito T."/>
            <person name="Moriya O."/>
            <person name="Ihara K."/>
            <person name="Takahashi-Ando N."/>
            <person name="Fukushima Y."/>
            <person name="Yoshida Y."/>
            <person name="Usama R."/>
            <person name="Takai K."/>
            <person name="Minegishi H."/>
        </authorList>
    </citation>
    <scope>NUCLEOTIDE SEQUENCE [LARGE SCALE GENOMIC DNA]</scope>
    <source>
        <strain evidence="3 4">MD130-1</strain>
    </source>
</reference>
<keyword evidence="4" id="KW-1185">Reference proteome</keyword>
<feature type="region of interest" description="Disordered" evidence="1">
    <location>
        <begin position="46"/>
        <end position="175"/>
    </location>
</feature>
<name>A0A4C2EGN6_9EURY</name>
<dbReference type="Proteomes" id="UP000304382">
    <property type="component" value="Unassembled WGS sequence"/>
</dbReference>
<feature type="compositionally biased region" description="Acidic residues" evidence="1">
    <location>
        <begin position="90"/>
        <end position="104"/>
    </location>
</feature>
<dbReference type="InterPro" id="IPR057179">
    <property type="entry name" value="DUF7857"/>
</dbReference>
<feature type="compositionally biased region" description="Low complexity" evidence="1">
    <location>
        <begin position="119"/>
        <end position="133"/>
    </location>
</feature>
<dbReference type="InterPro" id="IPR058393">
    <property type="entry name" value="DUF8080"/>
</dbReference>
<dbReference type="OrthoDB" id="193731at2157"/>
<organism evidence="3 4">
    <name type="scientific">Haloarcula mannanilytica</name>
    <dbReference type="NCBI Taxonomy" id="2509225"/>
    <lineage>
        <taxon>Archaea</taxon>
        <taxon>Methanobacteriati</taxon>
        <taxon>Methanobacteriota</taxon>
        <taxon>Stenosarchaea group</taxon>
        <taxon>Halobacteria</taxon>
        <taxon>Halobacteriales</taxon>
        <taxon>Haloarculaceae</taxon>
        <taxon>Haloarcula</taxon>
    </lineage>
</organism>
<accession>A0A4C2EGN6</accession>
<evidence type="ECO:0000256" key="1">
    <source>
        <dbReference type="SAM" id="MobiDB-lite"/>
    </source>
</evidence>
<dbReference type="Pfam" id="PF26296">
    <property type="entry name" value="DUF8080"/>
    <property type="match status" value="1"/>
</dbReference>
<proteinExistence type="predicted"/>
<dbReference type="AlphaFoldDB" id="A0A4C2EGN6"/>
<gene>
    <name evidence="3" type="ORF">Harman_15960</name>
</gene>
<protein>
    <recommendedName>
        <fullName evidence="2">DUF8080 domain-containing protein</fullName>
    </recommendedName>
</protein>
<sequence>MVTFDCRAKRVDGVTLVTATVGDIAAPTRITVRNCLDGPLWPPRQQGVPEAGWSEEGFEGVVGPGTHALGYATPAPPADQPAELVGAEPASEDAPADERLDSEDAVVRELGDPAPPADAVPAGEPGEAAAAEGRQPDIPSVEGGDRQADRQPAVVQPSGRSRAASGRRSEQQLPAAVSQWLDTVARRVDRAERLDGADSLSAATAAVRAADGLSGVRAVATRGAADERMLRALARRAEQLADRRAAATVPTETLSRLA</sequence>
<dbReference type="RefSeq" id="WP_137683287.1">
    <property type="nucleotide sequence ID" value="NZ_BIXZ01000002.1"/>
</dbReference>